<keyword evidence="2" id="KW-1185">Reference proteome</keyword>
<dbReference type="EMBL" id="CP111014">
    <property type="protein sequence ID" value="WAR01061.1"/>
    <property type="molecule type" value="Genomic_DNA"/>
</dbReference>
<name>A0ABY7E1L5_MYAAR</name>
<evidence type="ECO:0000313" key="2">
    <source>
        <dbReference type="Proteomes" id="UP001164746"/>
    </source>
</evidence>
<evidence type="ECO:0000313" key="1">
    <source>
        <dbReference type="EMBL" id="WAR01061.1"/>
    </source>
</evidence>
<protein>
    <submittedName>
        <fullName evidence="1">Uncharacterized protein</fullName>
    </submittedName>
</protein>
<gene>
    <name evidence="1" type="ORF">MAR_025433</name>
</gene>
<organism evidence="1 2">
    <name type="scientific">Mya arenaria</name>
    <name type="common">Soft-shell clam</name>
    <dbReference type="NCBI Taxonomy" id="6604"/>
    <lineage>
        <taxon>Eukaryota</taxon>
        <taxon>Metazoa</taxon>
        <taxon>Spiralia</taxon>
        <taxon>Lophotrochozoa</taxon>
        <taxon>Mollusca</taxon>
        <taxon>Bivalvia</taxon>
        <taxon>Autobranchia</taxon>
        <taxon>Heteroconchia</taxon>
        <taxon>Euheterodonta</taxon>
        <taxon>Imparidentia</taxon>
        <taxon>Neoheterodontei</taxon>
        <taxon>Myida</taxon>
        <taxon>Myoidea</taxon>
        <taxon>Myidae</taxon>
        <taxon>Mya</taxon>
    </lineage>
</organism>
<dbReference type="Proteomes" id="UP001164746">
    <property type="component" value="Chromosome 3"/>
</dbReference>
<proteinExistence type="predicted"/>
<accession>A0ABY7E1L5</accession>
<sequence>MCYAGVSGQTSDGPCFAVASGQTLDTHVLQVSVVKHQIPLVMQMSVVFDIEWLQNNQARVRPFVSSTHVVKMVK</sequence>
<reference evidence="1" key="1">
    <citation type="submission" date="2022-11" db="EMBL/GenBank/DDBJ databases">
        <title>Centuries of genome instability and evolution in soft-shell clam transmissible cancer (bioRxiv).</title>
        <authorList>
            <person name="Hart S.F.M."/>
            <person name="Yonemitsu M.A."/>
            <person name="Giersch R.M."/>
            <person name="Beal B.F."/>
            <person name="Arriagada G."/>
            <person name="Davis B.W."/>
            <person name="Ostrander E.A."/>
            <person name="Goff S.P."/>
            <person name="Metzger M.J."/>
        </authorList>
    </citation>
    <scope>NUCLEOTIDE SEQUENCE</scope>
    <source>
        <strain evidence="1">MELC-2E11</strain>
        <tissue evidence="1">Siphon/mantle</tissue>
    </source>
</reference>